<dbReference type="PATRIC" id="fig|1046596.6.peg.239"/>
<evidence type="ECO:0000313" key="3">
    <source>
        <dbReference type="Proteomes" id="UP000050898"/>
    </source>
</evidence>
<proteinExistence type="predicted"/>
<feature type="transmembrane region" description="Helical" evidence="1">
    <location>
        <begin position="56"/>
        <end position="73"/>
    </location>
</feature>
<dbReference type="Proteomes" id="UP000050898">
    <property type="component" value="Unassembled WGS sequence"/>
</dbReference>
<dbReference type="GeneID" id="98315238"/>
<dbReference type="InterPro" id="IPR045620">
    <property type="entry name" value="DUF6442"/>
</dbReference>
<dbReference type="Pfam" id="PF20040">
    <property type="entry name" value="DUF6442"/>
    <property type="match status" value="1"/>
</dbReference>
<protein>
    <submittedName>
        <fullName evidence="2">Uncharacterized protein</fullName>
    </submittedName>
</protein>
<comment type="caution">
    <text evidence="2">The sequence shown here is derived from an EMBL/GenBank/DDBJ whole genome shotgun (WGS) entry which is preliminary data.</text>
</comment>
<organism evidence="2 3">
    <name type="scientific">Liquorilactobacillus mali KCTC 3596 = DSM 20444</name>
    <dbReference type="NCBI Taxonomy" id="1046596"/>
    <lineage>
        <taxon>Bacteria</taxon>
        <taxon>Bacillati</taxon>
        <taxon>Bacillota</taxon>
        <taxon>Bacilli</taxon>
        <taxon>Lactobacillales</taxon>
        <taxon>Lactobacillaceae</taxon>
        <taxon>Liquorilactobacillus</taxon>
    </lineage>
</organism>
<keyword evidence="1" id="KW-0812">Transmembrane</keyword>
<keyword evidence="1" id="KW-0472">Membrane</keyword>
<accession>A0A0R2DR65</accession>
<name>A0A0R2DR65_9LACO</name>
<evidence type="ECO:0000313" key="2">
    <source>
        <dbReference type="EMBL" id="KRN06478.1"/>
    </source>
</evidence>
<dbReference type="AlphaFoldDB" id="A0A0R2DR65"/>
<evidence type="ECO:0000256" key="1">
    <source>
        <dbReference type="SAM" id="Phobius"/>
    </source>
</evidence>
<feature type="transmembrane region" description="Helical" evidence="1">
    <location>
        <begin position="79"/>
        <end position="100"/>
    </location>
</feature>
<reference evidence="2 3" key="1">
    <citation type="journal article" date="2015" name="Genome Announc.">
        <title>Expanding the biotechnology potential of lactobacilli through comparative genomics of 213 strains and associated genera.</title>
        <authorList>
            <person name="Sun Z."/>
            <person name="Harris H.M."/>
            <person name="McCann A."/>
            <person name="Guo C."/>
            <person name="Argimon S."/>
            <person name="Zhang W."/>
            <person name="Yang X."/>
            <person name="Jeffery I.B."/>
            <person name="Cooney J.C."/>
            <person name="Kagawa T.F."/>
            <person name="Liu W."/>
            <person name="Song Y."/>
            <person name="Salvetti E."/>
            <person name="Wrobel A."/>
            <person name="Rasinkangas P."/>
            <person name="Parkhill J."/>
            <person name="Rea M.C."/>
            <person name="O'Sullivan O."/>
            <person name="Ritari J."/>
            <person name="Douillard F.P."/>
            <person name="Paul Ross R."/>
            <person name="Yang R."/>
            <person name="Briner A.E."/>
            <person name="Felis G.E."/>
            <person name="de Vos W.M."/>
            <person name="Barrangou R."/>
            <person name="Klaenhammer T.R."/>
            <person name="Caufield P.W."/>
            <person name="Cui Y."/>
            <person name="Zhang H."/>
            <person name="O'Toole P.W."/>
        </authorList>
    </citation>
    <scope>NUCLEOTIDE SEQUENCE [LARGE SCALE GENOMIC DNA]</scope>
    <source>
        <strain evidence="2 3">DSM 20444</strain>
    </source>
</reference>
<dbReference type="RefSeq" id="WP_235720354.1">
    <property type="nucleotide sequence ID" value="NZ_AYYH01000106.1"/>
</dbReference>
<keyword evidence="3" id="KW-1185">Reference proteome</keyword>
<feature type="transmembrane region" description="Helical" evidence="1">
    <location>
        <begin position="30"/>
        <end position="49"/>
    </location>
</feature>
<gene>
    <name evidence="2" type="ORF">FD00_GL000232</name>
</gene>
<keyword evidence="1" id="KW-1133">Transmembrane helix</keyword>
<dbReference type="EMBL" id="AYYH01000106">
    <property type="protein sequence ID" value="KRN06478.1"/>
    <property type="molecule type" value="Genomic_DNA"/>
</dbReference>
<sequence length="102" mass="11382">MMNKNKILEAAQQANDDEGKRYTILASQNIIFGFYSLGLLFILTIRLLRHESLNDVLFLFLLGGLGIEISQAINKRSVVSILMSLLLIVAVVYTAWLIALGK</sequence>